<dbReference type="EMBL" id="CP011390">
    <property type="protein sequence ID" value="ANE51272.1"/>
    <property type="molecule type" value="Genomic_DNA"/>
</dbReference>
<evidence type="ECO:0000313" key="2">
    <source>
        <dbReference type="Proteomes" id="UP000077177"/>
    </source>
</evidence>
<proteinExistence type="predicted"/>
<keyword evidence="2" id="KW-1185">Reference proteome</keyword>
<dbReference type="Proteomes" id="UP000077177">
    <property type="component" value="Chromosome"/>
</dbReference>
<dbReference type="KEGG" id="fla:SY85_12890"/>
<accession>A0A172TWB5</accession>
<organism evidence="1 2">
    <name type="scientific">Flavisolibacter tropicus</name>
    <dbReference type="NCBI Taxonomy" id="1492898"/>
    <lineage>
        <taxon>Bacteria</taxon>
        <taxon>Pseudomonadati</taxon>
        <taxon>Bacteroidota</taxon>
        <taxon>Chitinophagia</taxon>
        <taxon>Chitinophagales</taxon>
        <taxon>Chitinophagaceae</taxon>
        <taxon>Flavisolibacter</taxon>
    </lineage>
</organism>
<reference evidence="2" key="1">
    <citation type="submission" date="2015-01" db="EMBL/GenBank/DDBJ databases">
        <title>Flavisolibacter sp./LCS9/ whole genome sequencing.</title>
        <authorList>
            <person name="Kim M.K."/>
            <person name="Srinivasan S."/>
            <person name="Lee J.-J."/>
        </authorList>
    </citation>
    <scope>NUCLEOTIDE SEQUENCE [LARGE SCALE GENOMIC DNA]</scope>
    <source>
        <strain evidence="2">LCS9</strain>
    </source>
</reference>
<name>A0A172TWB5_9BACT</name>
<evidence type="ECO:0000313" key="1">
    <source>
        <dbReference type="EMBL" id="ANE51272.1"/>
    </source>
</evidence>
<dbReference type="OrthoDB" id="678856at2"/>
<reference evidence="1 2" key="2">
    <citation type="journal article" date="2016" name="Int. J. Syst. Evol. Microbiol.">
        <title>Flavisolibacter tropicus sp. nov., isolated from tropical soil.</title>
        <authorList>
            <person name="Lee J.J."/>
            <person name="Kang M.S."/>
            <person name="Kim G.S."/>
            <person name="Lee C.S."/>
            <person name="Lim S."/>
            <person name="Lee J."/>
            <person name="Roh S.H."/>
            <person name="Kang H."/>
            <person name="Ha J.M."/>
            <person name="Bae S."/>
            <person name="Jung H.Y."/>
            <person name="Kim M.K."/>
        </authorList>
    </citation>
    <scope>NUCLEOTIDE SEQUENCE [LARGE SCALE GENOMIC DNA]</scope>
    <source>
        <strain evidence="1 2">LCS9</strain>
    </source>
</reference>
<sequence>MTTKRILIVSGINHERLGTWNQLKNTETKIVHTDENAIEMAQRQGFDVVVIDYNDININHKKLSAVLPILLPEVQLFSYKGETPDDLEARVNAYFIQKRNERIKRWLVLNDSTPRSGQLPAFSAN</sequence>
<protein>
    <recommendedName>
        <fullName evidence="3">Response regulatory domain-containing protein</fullName>
    </recommendedName>
</protein>
<dbReference type="STRING" id="1492898.SY85_12890"/>
<dbReference type="AlphaFoldDB" id="A0A172TWB5"/>
<gene>
    <name evidence="1" type="ORF">SY85_12890</name>
</gene>
<dbReference type="RefSeq" id="WP_066405121.1">
    <property type="nucleotide sequence ID" value="NZ_CP011390.1"/>
</dbReference>
<evidence type="ECO:0008006" key="3">
    <source>
        <dbReference type="Google" id="ProtNLM"/>
    </source>
</evidence>